<proteinExistence type="predicted"/>
<organism evidence="2 4">
    <name type="scientific">Vanilla planifolia</name>
    <name type="common">Vanilla</name>
    <dbReference type="NCBI Taxonomy" id="51239"/>
    <lineage>
        <taxon>Eukaryota</taxon>
        <taxon>Viridiplantae</taxon>
        <taxon>Streptophyta</taxon>
        <taxon>Embryophyta</taxon>
        <taxon>Tracheophyta</taxon>
        <taxon>Spermatophyta</taxon>
        <taxon>Magnoliopsida</taxon>
        <taxon>Liliopsida</taxon>
        <taxon>Asparagales</taxon>
        <taxon>Orchidaceae</taxon>
        <taxon>Vanilloideae</taxon>
        <taxon>Vanilleae</taxon>
        <taxon>Vanilla</taxon>
    </lineage>
</organism>
<protein>
    <submittedName>
        <fullName evidence="2">Uncharacterized protein</fullName>
    </submittedName>
</protein>
<reference evidence="3 4" key="1">
    <citation type="journal article" date="2020" name="Nat. Food">
        <title>A phased Vanilla planifolia genome enables genetic improvement of flavour and production.</title>
        <authorList>
            <person name="Hasing T."/>
            <person name="Tang H."/>
            <person name="Brym M."/>
            <person name="Khazi F."/>
            <person name="Huang T."/>
            <person name="Chambers A.H."/>
        </authorList>
    </citation>
    <scope>NUCLEOTIDE SEQUENCE [LARGE SCALE GENOMIC DNA]</scope>
    <source>
        <tissue evidence="2">Leaf</tissue>
    </source>
</reference>
<dbReference type="Proteomes" id="UP000639772">
    <property type="component" value="Unassembled WGS sequence"/>
</dbReference>
<evidence type="ECO:0000313" key="4">
    <source>
        <dbReference type="Proteomes" id="UP000639772"/>
    </source>
</evidence>
<sequence>MREAGKTIVVGMKMDAEAKRAFDMGSRQGYRLISSSRYAGVIQSGEFWLRKRAPSLALRSSPPTLPNTALRNFLLAAWSLQ</sequence>
<gene>
    <name evidence="2" type="ORF">HPP92_004191</name>
    <name evidence="1" type="ORF">HPP92_004626</name>
</gene>
<comment type="caution">
    <text evidence="2">The sequence shown here is derived from an EMBL/GenBank/DDBJ whole genome shotgun (WGS) entry which is preliminary data.</text>
</comment>
<accession>A0A835RW90</accession>
<dbReference type="Proteomes" id="UP000636800">
    <property type="component" value="Chromosome 2"/>
</dbReference>
<dbReference type="EMBL" id="JADCNL010000002">
    <property type="protein sequence ID" value="KAG0491228.1"/>
    <property type="molecule type" value="Genomic_DNA"/>
</dbReference>
<dbReference type="EMBL" id="JADCNM010000002">
    <property type="protein sequence ID" value="KAG0493197.1"/>
    <property type="molecule type" value="Genomic_DNA"/>
</dbReference>
<keyword evidence="3" id="KW-1185">Reference proteome</keyword>
<dbReference type="AlphaFoldDB" id="A0A835RW90"/>
<evidence type="ECO:0000313" key="2">
    <source>
        <dbReference type="EMBL" id="KAG0493197.1"/>
    </source>
</evidence>
<evidence type="ECO:0000313" key="1">
    <source>
        <dbReference type="EMBL" id="KAG0491228.1"/>
    </source>
</evidence>
<name>A0A835RW90_VANPL</name>
<evidence type="ECO:0000313" key="3">
    <source>
        <dbReference type="Proteomes" id="UP000636800"/>
    </source>
</evidence>